<evidence type="ECO:0000313" key="3">
    <source>
        <dbReference type="Proteomes" id="UP000316541"/>
    </source>
</evidence>
<dbReference type="SUPFAM" id="SSF53067">
    <property type="entry name" value="Actin-like ATPase domain"/>
    <property type="match status" value="1"/>
</dbReference>
<dbReference type="PROSITE" id="PS01125">
    <property type="entry name" value="ROK"/>
    <property type="match status" value="1"/>
</dbReference>
<sequence length="400" mass="41265">MKRTTIRPENVHQAALLRLLREGGHSRAELGDVVDLSRSKLNVELDRLIELGLAEPDGLAASRGGRRSGRVRLARDIRFAGIDIGATSIDVAVTDGELNVLGHLSEACDIKEGPAAVLDRAIELLGKLSRDGLFTDLSGAGIGVPGPVSFAEGVPVVPPIMPGWDRYPVRETVGQALGCPTVVDNDVNIMALGELHAGLARHVEDFLLVKIGTGIGCGIVVDGKIYRGVSGSAGDIGHIRVDDLGPVCSCGNSGCLEAYFGGAALAREAVVVARSGGSPYLAERLAVAGALTAEDVAAAAAQGDAGAIGLIRDGGRRVGQVLASLVSFFNPGLVIIAGGVAKLGHVLLAEIRSVVYRRSLPLATGNLPIVLSELGDTAGVIGATRLISDHVYSDHVYSGN</sequence>
<comment type="caution">
    <text evidence="2">The sequence shown here is derived from an EMBL/GenBank/DDBJ whole genome shotgun (WGS) entry which is preliminary data.</text>
</comment>
<dbReference type="SUPFAM" id="SSF46785">
    <property type="entry name" value="Winged helix' DNA-binding domain"/>
    <property type="match status" value="1"/>
</dbReference>
<evidence type="ECO:0000313" key="2">
    <source>
        <dbReference type="EMBL" id="TQS17723.1"/>
    </source>
</evidence>
<dbReference type="Gene3D" id="3.30.420.40">
    <property type="match status" value="2"/>
</dbReference>
<dbReference type="RefSeq" id="WP_142623145.1">
    <property type="nucleotide sequence ID" value="NZ_VIRM01000042.1"/>
</dbReference>
<dbReference type="InterPro" id="IPR043129">
    <property type="entry name" value="ATPase_NBD"/>
</dbReference>
<reference evidence="2 3" key="1">
    <citation type="submission" date="2019-07" db="EMBL/GenBank/DDBJ databases">
        <title>Microbispora hainanensis DSM 45428.</title>
        <authorList>
            <person name="Thawai C."/>
        </authorList>
    </citation>
    <scope>NUCLEOTIDE SEQUENCE [LARGE SCALE GENOMIC DNA]</scope>
    <source>
        <strain evidence="2 3">DSM 45428</strain>
    </source>
</reference>
<organism evidence="2 3">
    <name type="scientific">Microbispora hainanensis</name>
    <dbReference type="NCBI Taxonomy" id="568844"/>
    <lineage>
        <taxon>Bacteria</taxon>
        <taxon>Bacillati</taxon>
        <taxon>Actinomycetota</taxon>
        <taxon>Actinomycetes</taxon>
        <taxon>Streptosporangiales</taxon>
        <taxon>Streptosporangiaceae</taxon>
        <taxon>Microbispora</taxon>
    </lineage>
</organism>
<name>A0A544YLS5_9ACTN</name>
<dbReference type="AlphaFoldDB" id="A0A544YLS5"/>
<accession>A0A544YLS5</accession>
<dbReference type="PANTHER" id="PTHR18964:SF173">
    <property type="entry name" value="GLUCOKINASE"/>
    <property type="match status" value="1"/>
</dbReference>
<comment type="similarity">
    <text evidence="1">Belongs to the ROK (NagC/XylR) family.</text>
</comment>
<proteinExistence type="inferred from homology"/>
<dbReference type="Proteomes" id="UP000316541">
    <property type="component" value="Unassembled WGS sequence"/>
</dbReference>
<dbReference type="InterPro" id="IPR000600">
    <property type="entry name" value="ROK"/>
</dbReference>
<dbReference type="CDD" id="cd23763">
    <property type="entry name" value="ASKHA_ATPase_ROK"/>
    <property type="match status" value="1"/>
</dbReference>
<gene>
    <name evidence="2" type="ORF">FLX08_28310</name>
</gene>
<dbReference type="EMBL" id="VIRM01000042">
    <property type="protein sequence ID" value="TQS17723.1"/>
    <property type="molecule type" value="Genomic_DNA"/>
</dbReference>
<protein>
    <submittedName>
        <fullName evidence="2">ROK family protein</fullName>
    </submittedName>
</protein>
<evidence type="ECO:0000256" key="1">
    <source>
        <dbReference type="ARBA" id="ARBA00006479"/>
    </source>
</evidence>
<dbReference type="InterPro" id="IPR049874">
    <property type="entry name" value="ROK_cs"/>
</dbReference>
<dbReference type="PANTHER" id="PTHR18964">
    <property type="entry name" value="ROK (REPRESSOR, ORF, KINASE) FAMILY"/>
    <property type="match status" value="1"/>
</dbReference>
<dbReference type="InterPro" id="IPR036390">
    <property type="entry name" value="WH_DNA-bd_sf"/>
</dbReference>
<dbReference type="Pfam" id="PF00480">
    <property type="entry name" value="ROK"/>
    <property type="match status" value="1"/>
</dbReference>